<dbReference type="InterPro" id="IPR044528">
    <property type="entry name" value="POD-like_MBL-fold"/>
</dbReference>
<accession>A0A1C9W965</accession>
<keyword evidence="1" id="KW-0479">Metal-binding</keyword>
<keyword evidence="4" id="KW-1185">Reference proteome</keyword>
<dbReference type="AlphaFoldDB" id="A0A1C9W965"/>
<dbReference type="PANTHER" id="PTHR43084:SF1">
    <property type="entry name" value="PERSULFIDE DIOXYGENASE ETHE1, MITOCHONDRIAL"/>
    <property type="match status" value="1"/>
</dbReference>
<dbReference type="Gene3D" id="3.60.15.10">
    <property type="entry name" value="Ribonuclease Z/Hydroxyacylglutathione hydrolase-like"/>
    <property type="match status" value="1"/>
</dbReference>
<dbReference type="OrthoDB" id="9784009at2"/>
<gene>
    <name evidence="3" type="primary">blh_2</name>
    <name evidence="3" type="ORF">AUP74_02298</name>
</gene>
<dbReference type="SMART" id="SM00849">
    <property type="entry name" value="Lactamase_B"/>
    <property type="match status" value="1"/>
</dbReference>
<dbReference type="InterPro" id="IPR051682">
    <property type="entry name" value="Mito_Persulfide_Diox"/>
</dbReference>
<dbReference type="PANTHER" id="PTHR43084">
    <property type="entry name" value="PERSULFIDE DIOXYGENASE ETHE1"/>
    <property type="match status" value="1"/>
</dbReference>
<reference evidence="4" key="1">
    <citation type="submission" date="2016-01" db="EMBL/GenBank/DDBJ databases">
        <title>Complete genome sequence of Microbulbifer sp. CCB-MM1, a halophile isolated from Matang Mangrove Forest, Perak.</title>
        <authorList>
            <person name="Moh T.H."/>
            <person name="Dinesh B."/>
            <person name="Lau N.-S."/>
            <person name="Go F."/>
            <person name="Alexander Chong S.-C."/>
        </authorList>
    </citation>
    <scope>NUCLEOTIDE SEQUENCE [LARGE SCALE GENOMIC DNA]</scope>
    <source>
        <strain evidence="4">CCB-MM1</strain>
    </source>
</reference>
<evidence type="ECO:0000313" key="3">
    <source>
        <dbReference type="EMBL" id="AOS97706.1"/>
    </source>
</evidence>
<dbReference type="PROSITE" id="PS50206">
    <property type="entry name" value="RHODANESE_3"/>
    <property type="match status" value="2"/>
</dbReference>
<feature type="domain" description="Rhodanese" evidence="2">
    <location>
        <begin position="262"/>
        <end position="352"/>
    </location>
</feature>
<protein>
    <submittedName>
        <fullName evidence="3">Beta-lactamase hydrolase-like protein</fullName>
        <ecNumber evidence="3">3.-.-.-</ecNumber>
    </submittedName>
</protein>
<dbReference type="EMBL" id="CP014143">
    <property type="protein sequence ID" value="AOS97706.1"/>
    <property type="molecule type" value="Genomic_DNA"/>
</dbReference>
<dbReference type="SMART" id="SM00450">
    <property type="entry name" value="RHOD"/>
    <property type="match status" value="2"/>
</dbReference>
<dbReference type="Pfam" id="PF00581">
    <property type="entry name" value="Rhodanese"/>
    <property type="match status" value="2"/>
</dbReference>
<dbReference type="GO" id="GO:0016787">
    <property type="term" value="F:hydrolase activity"/>
    <property type="evidence" value="ECO:0007669"/>
    <property type="project" value="UniProtKB-KW"/>
</dbReference>
<dbReference type="SUPFAM" id="SSF56281">
    <property type="entry name" value="Metallo-hydrolase/oxidoreductase"/>
    <property type="match status" value="1"/>
</dbReference>
<dbReference type="GO" id="GO:0070813">
    <property type="term" value="P:hydrogen sulfide metabolic process"/>
    <property type="evidence" value="ECO:0007669"/>
    <property type="project" value="TreeGrafter"/>
</dbReference>
<evidence type="ECO:0000256" key="1">
    <source>
        <dbReference type="ARBA" id="ARBA00022723"/>
    </source>
</evidence>
<dbReference type="Gene3D" id="3.40.250.10">
    <property type="entry name" value="Rhodanese-like domain"/>
    <property type="match status" value="2"/>
</dbReference>
<sequence>MFVEPIKSPGLAQLSYLIGDGSEAAVIDPRRDCEIYAEMARQRGCRITHIFETHRNEDLISGAPILAELTGAAVHHGPNAAGEVTYADTVREGDDFSFGSMLLKVLETPGHTDDSLSFAIYDQDFGNQAIGVFSGDALFVGDVGRTDFYPDRKEEVAGLLYDSLQKILSLGDQTILYPAHGAGSVCGDNMADRDFSTLGYERVNNPMLLITDREKFIARKVAEHHEQPPYFHNMEQLNLDGSAPAARVVTPPVLDADDVHRLIEKAEVIDVRSASAYQGAHLPGSLAIPCDMLPAFAGWYLDATDEIILVADGSAQAESAARHLARIGYDRVLGFLNTAMPGWAAAGRPFGSVPVVDVDTVKTRVHDGGDGWQLLDVRGKKEVAEGVIPTARCIYVGHLPEQLEKLAKDKHYTVMCASGARATIAASILRRTGFDKVDIFLGSMGAWKAKGNDVASGD</sequence>
<dbReference type="Proteomes" id="UP000095672">
    <property type="component" value="Chromosome"/>
</dbReference>
<dbReference type="PATRIC" id="fig|1769779.3.peg.2292"/>
<keyword evidence="3" id="KW-0378">Hydrolase</keyword>
<dbReference type="GO" id="GO:0046872">
    <property type="term" value="F:metal ion binding"/>
    <property type="evidence" value="ECO:0007669"/>
    <property type="project" value="UniProtKB-KW"/>
</dbReference>
<dbReference type="EC" id="3.-.-.-" evidence="3"/>
<dbReference type="InterPro" id="IPR001763">
    <property type="entry name" value="Rhodanese-like_dom"/>
</dbReference>
<dbReference type="CDD" id="cd07724">
    <property type="entry name" value="POD-like_MBL-fold"/>
    <property type="match status" value="1"/>
</dbReference>
<dbReference type="InterPro" id="IPR001279">
    <property type="entry name" value="Metallo-B-lactamas"/>
</dbReference>
<proteinExistence type="predicted"/>
<evidence type="ECO:0000259" key="2">
    <source>
        <dbReference type="PROSITE" id="PS50206"/>
    </source>
</evidence>
<dbReference type="STRING" id="1769779.AUP74_02298"/>
<dbReference type="SUPFAM" id="SSF52821">
    <property type="entry name" value="Rhodanese/Cell cycle control phosphatase"/>
    <property type="match status" value="2"/>
</dbReference>
<dbReference type="CDD" id="cd00158">
    <property type="entry name" value="RHOD"/>
    <property type="match status" value="2"/>
</dbReference>
<name>A0A1C9W965_9GAMM</name>
<dbReference type="KEGG" id="micc:AUP74_02298"/>
<organism evidence="3 4">
    <name type="scientific">Microbulbifer aggregans</name>
    <dbReference type="NCBI Taxonomy" id="1769779"/>
    <lineage>
        <taxon>Bacteria</taxon>
        <taxon>Pseudomonadati</taxon>
        <taxon>Pseudomonadota</taxon>
        <taxon>Gammaproteobacteria</taxon>
        <taxon>Cellvibrionales</taxon>
        <taxon>Microbulbiferaceae</taxon>
        <taxon>Microbulbifer</taxon>
    </lineage>
</organism>
<dbReference type="GO" id="GO:0006749">
    <property type="term" value="P:glutathione metabolic process"/>
    <property type="evidence" value="ECO:0007669"/>
    <property type="project" value="InterPro"/>
</dbReference>
<dbReference type="GO" id="GO:0050313">
    <property type="term" value="F:sulfur dioxygenase activity"/>
    <property type="evidence" value="ECO:0007669"/>
    <property type="project" value="InterPro"/>
</dbReference>
<dbReference type="Pfam" id="PF00753">
    <property type="entry name" value="Lactamase_B"/>
    <property type="match status" value="1"/>
</dbReference>
<dbReference type="InterPro" id="IPR036866">
    <property type="entry name" value="RibonucZ/Hydroxyglut_hydro"/>
</dbReference>
<evidence type="ECO:0000313" key="4">
    <source>
        <dbReference type="Proteomes" id="UP000095672"/>
    </source>
</evidence>
<dbReference type="InterPro" id="IPR036873">
    <property type="entry name" value="Rhodanese-like_dom_sf"/>
</dbReference>
<feature type="domain" description="Rhodanese" evidence="2">
    <location>
        <begin position="368"/>
        <end position="456"/>
    </location>
</feature>